<dbReference type="GO" id="GO:0097504">
    <property type="term" value="C:Gemini of Cajal bodies"/>
    <property type="evidence" value="ECO:0007669"/>
    <property type="project" value="UniProtKB-SubCell"/>
</dbReference>
<evidence type="ECO:0000256" key="5">
    <source>
        <dbReference type="ARBA" id="ARBA00023187"/>
    </source>
</evidence>
<evidence type="ECO:0000256" key="6">
    <source>
        <dbReference type="ARBA" id="ARBA00023242"/>
    </source>
</evidence>
<evidence type="ECO:0000256" key="8">
    <source>
        <dbReference type="SAM" id="MobiDB-lite"/>
    </source>
</evidence>
<evidence type="ECO:0000256" key="3">
    <source>
        <dbReference type="ARBA" id="ARBA00005371"/>
    </source>
</evidence>
<evidence type="ECO:0000256" key="1">
    <source>
        <dbReference type="ARBA" id="ARBA00004216"/>
    </source>
</evidence>
<keyword evidence="6" id="KW-0539">Nucleus</keyword>
<feature type="region of interest" description="Disordered" evidence="8">
    <location>
        <begin position="64"/>
        <end position="118"/>
    </location>
</feature>
<feature type="compositionally biased region" description="Acidic residues" evidence="8">
    <location>
        <begin position="87"/>
        <end position="112"/>
    </location>
</feature>
<dbReference type="SMART" id="SM00333">
    <property type="entry name" value="TUDOR"/>
    <property type="match status" value="1"/>
</dbReference>
<dbReference type="EMBL" id="VIIS01000547">
    <property type="protein sequence ID" value="KAF0307716.1"/>
    <property type="molecule type" value="Genomic_DNA"/>
</dbReference>
<dbReference type="InterPro" id="IPR010304">
    <property type="entry name" value="SMN_Tudor"/>
</dbReference>
<dbReference type="PANTHER" id="PTHR39267:SF1">
    <property type="entry name" value="SURVIVAL MOTOR NEURON PROTEIN"/>
    <property type="match status" value="1"/>
</dbReference>
<dbReference type="Proteomes" id="UP000440578">
    <property type="component" value="Unassembled WGS sequence"/>
</dbReference>
<comment type="similarity">
    <text evidence="3">Belongs to the SMN family.</text>
</comment>
<accession>A0A6A4WJZ1</accession>
<keyword evidence="4" id="KW-0507">mRNA processing</keyword>
<feature type="domain" description="Tudor" evidence="9">
    <location>
        <begin position="24"/>
        <end position="82"/>
    </location>
</feature>
<dbReference type="GO" id="GO:0003723">
    <property type="term" value="F:RNA binding"/>
    <property type="evidence" value="ECO:0007669"/>
    <property type="project" value="InterPro"/>
</dbReference>
<evidence type="ECO:0000256" key="7">
    <source>
        <dbReference type="ARBA" id="ARBA00034695"/>
    </source>
</evidence>
<dbReference type="Gene3D" id="2.30.30.140">
    <property type="match status" value="1"/>
</dbReference>
<dbReference type="AlphaFoldDB" id="A0A6A4WJZ1"/>
<dbReference type="GO" id="GO:0015030">
    <property type="term" value="C:Cajal body"/>
    <property type="evidence" value="ECO:0007669"/>
    <property type="project" value="UniProtKB-SubCell"/>
</dbReference>
<organism evidence="10 11">
    <name type="scientific">Amphibalanus amphitrite</name>
    <name type="common">Striped barnacle</name>
    <name type="synonym">Balanus amphitrite</name>
    <dbReference type="NCBI Taxonomy" id="1232801"/>
    <lineage>
        <taxon>Eukaryota</taxon>
        <taxon>Metazoa</taxon>
        <taxon>Ecdysozoa</taxon>
        <taxon>Arthropoda</taxon>
        <taxon>Crustacea</taxon>
        <taxon>Multicrustacea</taxon>
        <taxon>Cirripedia</taxon>
        <taxon>Thoracica</taxon>
        <taxon>Thoracicalcarea</taxon>
        <taxon>Balanomorpha</taxon>
        <taxon>Balanoidea</taxon>
        <taxon>Balanidae</taxon>
        <taxon>Amphibalaninae</taxon>
        <taxon>Amphibalanus</taxon>
    </lineage>
</organism>
<dbReference type="InterPro" id="IPR002999">
    <property type="entry name" value="Tudor"/>
</dbReference>
<gene>
    <name evidence="10" type="primary">Smn</name>
    <name evidence="10" type="ORF">FJT64_002242</name>
</gene>
<dbReference type="Gene3D" id="3.40.190.10">
    <property type="entry name" value="Periplasmic binding protein-like II"/>
    <property type="match status" value="1"/>
</dbReference>
<dbReference type="GO" id="GO:0006397">
    <property type="term" value="P:mRNA processing"/>
    <property type="evidence" value="ECO:0007669"/>
    <property type="project" value="UniProtKB-KW"/>
</dbReference>
<evidence type="ECO:0000313" key="11">
    <source>
        <dbReference type="Proteomes" id="UP000440578"/>
    </source>
</evidence>
<dbReference type="SUPFAM" id="SSF63748">
    <property type="entry name" value="Tudor/PWWP/MBT"/>
    <property type="match status" value="1"/>
</dbReference>
<dbReference type="Pfam" id="PF20635">
    <property type="entry name" value="SMN_YG-box"/>
    <property type="match status" value="1"/>
</dbReference>
<comment type="caution">
    <text evidence="10">The sequence shown here is derived from an EMBL/GenBank/DDBJ whole genome shotgun (WGS) entry which is preliminary data.</text>
</comment>
<reference evidence="10 11" key="1">
    <citation type="submission" date="2019-07" db="EMBL/GenBank/DDBJ databases">
        <title>Draft genome assembly of a fouling barnacle, Amphibalanus amphitrite (Darwin, 1854): The first reference genome for Thecostraca.</title>
        <authorList>
            <person name="Kim W."/>
        </authorList>
    </citation>
    <scope>NUCLEOTIDE SEQUENCE [LARGE SCALE GENOMIC DNA]</scope>
    <source>
        <strain evidence="10">SNU_AA5</strain>
        <tissue evidence="10">Soma without cirri and trophi</tissue>
    </source>
</reference>
<dbReference type="InterPro" id="IPR040424">
    <property type="entry name" value="Smn1"/>
</dbReference>
<evidence type="ECO:0000256" key="2">
    <source>
        <dbReference type="ARBA" id="ARBA00004408"/>
    </source>
</evidence>
<evidence type="ECO:0000256" key="4">
    <source>
        <dbReference type="ARBA" id="ARBA00022664"/>
    </source>
</evidence>
<protein>
    <submittedName>
        <fullName evidence="10">Survival motor neuron protein</fullName>
    </submittedName>
</protein>
<proteinExistence type="inferred from homology"/>
<dbReference type="GO" id="GO:0030018">
    <property type="term" value="C:Z disc"/>
    <property type="evidence" value="ECO:0007669"/>
    <property type="project" value="UniProtKB-SubCell"/>
</dbReference>
<dbReference type="GO" id="GO:0008380">
    <property type="term" value="P:RNA splicing"/>
    <property type="evidence" value="ECO:0007669"/>
    <property type="project" value="UniProtKB-KW"/>
</dbReference>
<evidence type="ECO:0000313" key="10">
    <source>
        <dbReference type="EMBL" id="KAF0307716.1"/>
    </source>
</evidence>
<keyword evidence="5" id="KW-0508">mRNA splicing</keyword>
<dbReference type="PROSITE" id="PS50304">
    <property type="entry name" value="TUDOR"/>
    <property type="match status" value="1"/>
</dbReference>
<dbReference type="OrthoDB" id="197400at2759"/>
<dbReference type="CDD" id="cd22852">
    <property type="entry name" value="SMN_C"/>
    <property type="match status" value="1"/>
</dbReference>
<name>A0A6A4WJZ1_AMPAM</name>
<comment type="subcellular location">
    <subcellularLocation>
        <location evidence="1">Cytoplasm</location>
        <location evidence="1">Myofibril</location>
        <location evidence="1">Sarcomere</location>
        <location evidence="1">Z line</location>
    </subcellularLocation>
    <subcellularLocation>
        <location evidence="2">Nucleus</location>
        <location evidence="2">Cajal body</location>
    </subcellularLocation>
    <subcellularLocation>
        <location evidence="7">Nucleus</location>
        <location evidence="7">Gem</location>
    </subcellularLocation>
</comment>
<dbReference type="InterPro" id="IPR047313">
    <property type="entry name" value="SMN_C"/>
</dbReference>
<sequence>MVVRVKGQRKAMGCAAAEEKPSKKWRIGDFCRAVYSVDGQWYEAEIISVGGARCRLRYVGYGNEEDQPLGRLQPSAGKKERRRQEREAEDEREAQEEGEGGGQEDSEEEDQVPGDADPVQLANMLMSWYISGYHTGYYQASREARK</sequence>
<keyword evidence="11" id="KW-1185">Reference proteome</keyword>
<dbReference type="PANTHER" id="PTHR39267">
    <property type="entry name" value="SURVIVAL MOTOR NEURON-LIKE PROTEIN 1"/>
    <property type="match status" value="1"/>
</dbReference>
<evidence type="ECO:0000259" key="9">
    <source>
        <dbReference type="PROSITE" id="PS50304"/>
    </source>
</evidence>
<dbReference type="Pfam" id="PF06003">
    <property type="entry name" value="SMN_Tudor"/>
    <property type="match status" value="1"/>
</dbReference>